<dbReference type="SUPFAM" id="SSF141000">
    <property type="entry name" value="Glu-tRNAGln amidotransferase C subunit"/>
    <property type="match status" value="1"/>
</dbReference>
<protein>
    <recommendedName>
        <fullName evidence="1">Aspartyl/glutamyl-tRNA(Asn/Gln) amidotransferase subunit C</fullName>
        <shortName evidence="1">Asp/Glu-ADT subunit C</shortName>
        <ecNumber evidence="1">6.3.5.-</ecNumber>
    </recommendedName>
</protein>
<dbReference type="GO" id="GO:0006412">
    <property type="term" value="P:translation"/>
    <property type="evidence" value="ECO:0007669"/>
    <property type="project" value="UniProtKB-UniRule"/>
</dbReference>
<keyword evidence="1" id="KW-0648">Protein biosynthesis</keyword>
<keyword evidence="3" id="KW-1185">Reference proteome</keyword>
<comment type="caution">
    <text evidence="2">The sequence shown here is derived from an EMBL/GenBank/DDBJ whole genome shotgun (WGS) entry which is preliminary data.</text>
</comment>
<dbReference type="NCBIfam" id="TIGR00135">
    <property type="entry name" value="gatC"/>
    <property type="match status" value="1"/>
</dbReference>
<dbReference type="GO" id="GO:0050566">
    <property type="term" value="F:asparaginyl-tRNA synthase (glutamine-hydrolyzing) activity"/>
    <property type="evidence" value="ECO:0007669"/>
    <property type="project" value="RHEA"/>
</dbReference>
<keyword evidence="1" id="KW-0436">Ligase</keyword>
<keyword evidence="1" id="KW-0547">Nucleotide-binding</keyword>
<keyword evidence="2" id="KW-0808">Transferase</keyword>
<reference evidence="2 3" key="1">
    <citation type="submission" date="2006-02" db="EMBL/GenBank/DDBJ databases">
        <authorList>
            <person name="Waterbury J."/>
            <person name="Ferriera S."/>
            <person name="Johnson J."/>
            <person name="Kravitz S."/>
            <person name="Halpern A."/>
            <person name="Remington K."/>
            <person name="Beeson K."/>
            <person name="Tran B."/>
            <person name="Rogers Y.-H."/>
            <person name="Friedman R."/>
            <person name="Venter J.C."/>
        </authorList>
    </citation>
    <scope>NUCLEOTIDE SEQUENCE [LARGE SCALE GENOMIC DNA]</scope>
    <source>
        <strain evidence="2 3">Nb-231</strain>
    </source>
</reference>
<dbReference type="Gene3D" id="1.10.20.60">
    <property type="entry name" value="Glu-tRNAGln amidotransferase C subunit, N-terminal domain"/>
    <property type="match status" value="1"/>
</dbReference>
<evidence type="ECO:0000313" key="3">
    <source>
        <dbReference type="Proteomes" id="UP000003374"/>
    </source>
</evidence>
<dbReference type="InterPro" id="IPR003837">
    <property type="entry name" value="GatC"/>
</dbReference>
<evidence type="ECO:0000313" key="2">
    <source>
        <dbReference type="EMBL" id="EAR23315.1"/>
    </source>
</evidence>
<keyword evidence="1" id="KW-0067">ATP-binding</keyword>
<dbReference type="EMBL" id="AAOF01000001">
    <property type="protein sequence ID" value="EAR23315.1"/>
    <property type="molecule type" value="Genomic_DNA"/>
</dbReference>
<dbReference type="eggNOG" id="COG0721">
    <property type="taxonomic scope" value="Bacteria"/>
</dbReference>
<dbReference type="AlphaFoldDB" id="A4BLX7"/>
<comment type="subunit">
    <text evidence="1">Heterotrimer of A, B and C subunits.</text>
</comment>
<comment type="function">
    <text evidence="1">Allows the formation of correctly charged Asn-tRNA(Asn) or Gln-tRNA(Gln) through the transamidation of misacylated Asp-tRNA(Asn) or Glu-tRNA(Gln) in organisms which lack either or both of asparaginyl-tRNA or glutaminyl-tRNA synthetases. The reaction takes place in the presence of glutamine and ATP through an activated phospho-Asp-tRNA(Asn) or phospho-Glu-tRNA(Gln).</text>
</comment>
<comment type="catalytic activity">
    <reaction evidence="1">
        <text>L-glutamyl-tRNA(Gln) + L-glutamine + ATP + H2O = L-glutaminyl-tRNA(Gln) + L-glutamate + ADP + phosphate + H(+)</text>
        <dbReference type="Rhea" id="RHEA:17521"/>
        <dbReference type="Rhea" id="RHEA-COMP:9681"/>
        <dbReference type="Rhea" id="RHEA-COMP:9684"/>
        <dbReference type="ChEBI" id="CHEBI:15377"/>
        <dbReference type="ChEBI" id="CHEBI:15378"/>
        <dbReference type="ChEBI" id="CHEBI:29985"/>
        <dbReference type="ChEBI" id="CHEBI:30616"/>
        <dbReference type="ChEBI" id="CHEBI:43474"/>
        <dbReference type="ChEBI" id="CHEBI:58359"/>
        <dbReference type="ChEBI" id="CHEBI:78520"/>
        <dbReference type="ChEBI" id="CHEBI:78521"/>
        <dbReference type="ChEBI" id="CHEBI:456216"/>
    </reaction>
</comment>
<sequence length="95" mass="10382">MSLGPSQVREIAHLARLTIDGNDIPAYAENLSRILDFVDQLGSAATEGTAPLAHPLEMPQRLRADAVDEEDQRELFQSIAPATQDGLYLVPKVIE</sequence>
<name>A4BLX7_9GAMM</name>
<dbReference type="GO" id="GO:0006450">
    <property type="term" value="P:regulation of translational fidelity"/>
    <property type="evidence" value="ECO:0007669"/>
    <property type="project" value="InterPro"/>
</dbReference>
<dbReference type="Proteomes" id="UP000003374">
    <property type="component" value="Unassembled WGS sequence"/>
</dbReference>
<dbReference type="GO" id="GO:0050567">
    <property type="term" value="F:glutaminyl-tRNA synthase (glutamine-hydrolyzing) activity"/>
    <property type="evidence" value="ECO:0007669"/>
    <property type="project" value="UniProtKB-UniRule"/>
</dbReference>
<organism evidence="2 3">
    <name type="scientific">Nitrococcus mobilis Nb-231</name>
    <dbReference type="NCBI Taxonomy" id="314278"/>
    <lineage>
        <taxon>Bacteria</taxon>
        <taxon>Pseudomonadati</taxon>
        <taxon>Pseudomonadota</taxon>
        <taxon>Gammaproteobacteria</taxon>
        <taxon>Chromatiales</taxon>
        <taxon>Ectothiorhodospiraceae</taxon>
        <taxon>Nitrococcus</taxon>
    </lineage>
</organism>
<dbReference type="GO" id="GO:0005524">
    <property type="term" value="F:ATP binding"/>
    <property type="evidence" value="ECO:0007669"/>
    <property type="project" value="UniProtKB-KW"/>
</dbReference>
<accession>A4BLX7</accession>
<gene>
    <name evidence="1" type="primary">gatC</name>
    <name evidence="2" type="ORF">NB231_15883</name>
</gene>
<dbReference type="Pfam" id="PF02686">
    <property type="entry name" value="GatC"/>
    <property type="match status" value="1"/>
</dbReference>
<proteinExistence type="inferred from homology"/>
<dbReference type="RefSeq" id="WP_005004459.1">
    <property type="nucleotide sequence ID" value="NZ_CH672427.1"/>
</dbReference>
<dbReference type="GO" id="GO:0016740">
    <property type="term" value="F:transferase activity"/>
    <property type="evidence" value="ECO:0007669"/>
    <property type="project" value="UniProtKB-KW"/>
</dbReference>
<dbReference type="InterPro" id="IPR036113">
    <property type="entry name" value="Asp/Glu-ADT_sf_sub_c"/>
</dbReference>
<dbReference type="OrthoDB" id="9794326at2"/>
<comment type="similarity">
    <text evidence="1">Belongs to the GatC family.</text>
</comment>
<evidence type="ECO:0000256" key="1">
    <source>
        <dbReference type="HAMAP-Rule" id="MF_00122"/>
    </source>
</evidence>
<comment type="catalytic activity">
    <reaction evidence="1">
        <text>L-aspartyl-tRNA(Asn) + L-glutamine + ATP + H2O = L-asparaginyl-tRNA(Asn) + L-glutamate + ADP + phosphate + 2 H(+)</text>
        <dbReference type="Rhea" id="RHEA:14513"/>
        <dbReference type="Rhea" id="RHEA-COMP:9674"/>
        <dbReference type="Rhea" id="RHEA-COMP:9677"/>
        <dbReference type="ChEBI" id="CHEBI:15377"/>
        <dbReference type="ChEBI" id="CHEBI:15378"/>
        <dbReference type="ChEBI" id="CHEBI:29985"/>
        <dbReference type="ChEBI" id="CHEBI:30616"/>
        <dbReference type="ChEBI" id="CHEBI:43474"/>
        <dbReference type="ChEBI" id="CHEBI:58359"/>
        <dbReference type="ChEBI" id="CHEBI:78515"/>
        <dbReference type="ChEBI" id="CHEBI:78516"/>
        <dbReference type="ChEBI" id="CHEBI:456216"/>
    </reaction>
</comment>
<dbReference type="EC" id="6.3.5.-" evidence="1"/>
<dbReference type="STRING" id="314278.NB231_15883"/>
<dbReference type="HOGENOM" id="CLU_105899_2_2_6"/>
<dbReference type="HAMAP" id="MF_00122">
    <property type="entry name" value="GatC"/>
    <property type="match status" value="1"/>
</dbReference>